<comment type="subcellular location">
    <subcellularLocation>
        <location evidence="1">Membrane</location>
        <topology evidence="1">Multi-pass membrane protein</topology>
    </subcellularLocation>
</comment>
<gene>
    <name evidence="7" type="ORF">Thert_00168</name>
</gene>
<dbReference type="FunFam" id="1.20.1740.10:FF:000001">
    <property type="entry name" value="Amino acid permease"/>
    <property type="match status" value="1"/>
</dbReference>
<dbReference type="RefSeq" id="WP_094396686.1">
    <property type="nucleotide sequence ID" value="NZ_CP016893.1"/>
</dbReference>
<evidence type="ECO:0000256" key="4">
    <source>
        <dbReference type="ARBA" id="ARBA00022970"/>
    </source>
</evidence>
<dbReference type="PANTHER" id="PTHR43495">
    <property type="entry name" value="GABA PERMEASE"/>
    <property type="match status" value="1"/>
</dbReference>
<dbReference type="GO" id="GO:0016020">
    <property type="term" value="C:membrane"/>
    <property type="evidence" value="ECO:0007669"/>
    <property type="project" value="UniProtKB-SubCell"/>
</dbReference>
<keyword evidence="5" id="KW-1133">Transmembrane helix</keyword>
<evidence type="ECO:0000313" key="8">
    <source>
        <dbReference type="Proteomes" id="UP000214975"/>
    </source>
</evidence>
<dbReference type="AlphaFoldDB" id="A0A223HVE9"/>
<dbReference type="Pfam" id="PF00324">
    <property type="entry name" value="AA_permease"/>
    <property type="match status" value="1"/>
</dbReference>
<reference evidence="7 8" key="1">
    <citation type="submission" date="2016-08" db="EMBL/GenBank/DDBJ databases">
        <title>A novel genetic cassette of butanologenic Thermoanaerobacterium thermosaccharolyticum that directly convert cellulose to butanol.</title>
        <authorList>
            <person name="Li T."/>
            <person name="He J."/>
        </authorList>
    </citation>
    <scope>NUCLEOTIDE SEQUENCE [LARGE SCALE GENOMIC DNA]</scope>
    <source>
        <strain evidence="7 8">TG57</strain>
    </source>
</reference>
<evidence type="ECO:0000256" key="2">
    <source>
        <dbReference type="ARBA" id="ARBA00022448"/>
    </source>
</evidence>
<keyword evidence="4" id="KW-0029">Amino-acid transport</keyword>
<evidence type="ECO:0000256" key="1">
    <source>
        <dbReference type="ARBA" id="ARBA00004141"/>
    </source>
</evidence>
<dbReference type="EMBL" id="CP016893">
    <property type="protein sequence ID" value="AST56412.1"/>
    <property type="molecule type" value="Genomic_DNA"/>
</dbReference>
<proteinExistence type="predicted"/>
<sequence>MERGNLSVNELVLVGVGGILGAGFFLASGIAIHTAGPIVLLDYGISAFIMSEVFCALSEMIVANPVDGSFRVYAEEALGDIGGFLSGWVYWTAGVFIMSSEVTASAIFTKFWFPKVPLWIIALIYSVMVLCVNALGTKNFGTIESWFSTIKISALFIITIVGILTLLGFFGSKSEIGVKNYFIHGGLAPNGIKGFLGALLMSLIPFGGVEVTAMTASKTKKPKKYVPIARKYIVLFLSTLYLSSIAVLLGVIPWYEVSTKESPFIKLLSFTHIPYIDSIMNFVILTAALTTMNGAMYGVTQVMYSLGKGRFAPTFLSKVTKRDVPIYALLFSSVGLLIAVILSYILPKDVYEYITSATGFIQFFNWIIILYTFIKYRPILRDKNHEYFECQKHSFPLRPWFTIILIIAVLLSTLVVPKQAIGFFGGLILLIIILLLYFIAKNLDLFGKW</sequence>
<keyword evidence="2" id="KW-0813">Transport</keyword>
<protein>
    <submittedName>
        <fullName evidence="7">Amino acid permease</fullName>
    </submittedName>
</protein>
<dbReference type="Gene3D" id="1.20.1740.10">
    <property type="entry name" value="Amino acid/polyamine transporter I"/>
    <property type="match status" value="1"/>
</dbReference>
<name>A0A223HVE9_THETR</name>
<evidence type="ECO:0000313" key="7">
    <source>
        <dbReference type="EMBL" id="AST56412.1"/>
    </source>
</evidence>
<accession>A0A223HVE9</accession>
<dbReference type="PANTHER" id="PTHR43495:SF5">
    <property type="entry name" value="GAMMA-AMINOBUTYRIC ACID PERMEASE"/>
    <property type="match status" value="1"/>
</dbReference>
<evidence type="ECO:0000256" key="6">
    <source>
        <dbReference type="ARBA" id="ARBA00023136"/>
    </source>
</evidence>
<dbReference type="GO" id="GO:0006865">
    <property type="term" value="P:amino acid transport"/>
    <property type="evidence" value="ECO:0007669"/>
    <property type="project" value="UniProtKB-KW"/>
</dbReference>
<keyword evidence="6" id="KW-0472">Membrane</keyword>
<keyword evidence="3" id="KW-0812">Transmembrane</keyword>
<evidence type="ECO:0000256" key="3">
    <source>
        <dbReference type="ARBA" id="ARBA00022692"/>
    </source>
</evidence>
<dbReference type="InterPro" id="IPR004841">
    <property type="entry name" value="AA-permease/SLC12A_dom"/>
</dbReference>
<dbReference type="PIRSF" id="PIRSF006060">
    <property type="entry name" value="AA_transporter"/>
    <property type="match status" value="1"/>
</dbReference>
<dbReference type="Proteomes" id="UP000214975">
    <property type="component" value="Chromosome"/>
</dbReference>
<evidence type="ECO:0000256" key="5">
    <source>
        <dbReference type="ARBA" id="ARBA00022989"/>
    </source>
</evidence>
<organism evidence="7 8">
    <name type="scientific">Thermoanaerobacterium thermosaccharolyticum</name>
    <name type="common">Clostridium thermosaccharolyticum</name>
    <dbReference type="NCBI Taxonomy" id="1517"/>
    <lineage>
        <taxon>Bacteria</taxon>
        <taxon>Bacillati</taxon>
        <taxon>Bacillota</taxon>
        <taxon>Clostridia</taxon>
        <taxon>Thermoanaerobacterales</taxon>
        <taxon>Thermoanaerobacteraceae</taxon>
        <taxon>Thermoanaerobacterium</taxon>
    </lineage>
</organism>
<dbReference type="GO" id="GO:0055085">
    <property type="term" value="P:transmembrane transport"/>
    <property type="evidence" value="ECO:0007669"/>
    <property type="project" value="InterPro"/>
</dbReference>